<evidence type="ECO:0000256" key="1">
    <source>
        <dbReference type="SAM" id="Phobius"/>
    </source>
</evidence>
<keyword evidence="1" id="KW-0472">Membrane</keyword>
<dbReference type="EMBL" id="OA565099">
    <property type="protein sequence ID" value="CAD7196303.1"/>
    <property type="molecule type" value="Genomic_DNA"/>
</dbReference>
<proteinExistence type="predicted"/>
<keyword evidence="2" id="KW-0732">Signal</keyword>
<feature type="transmembrane region" description="Helical" evidence="1">
    <location>
        <begin position="67"/>
        <end position="87"/>
    </location>
</feature>
<evidence type="ECO:0000256" key="2">
    <source>
        <dbReference type="SAM" id="SignalP"/>
    </source>
</evidence>
<keyword evidence="1" id="KW-1133">Transmembrane helix</keyword>
<name>A0A7R8VD94_TIMDO</name>
<dbReference type="AlphaFoldDB" id="A0A7R8VD94"/>
<protein>
    <submittedName>
        <fullName evidence="3">Uncharacterized protein</fullName>
    </submittedName>
</protein>
<accession>A0A7R8VD94</accession>
<sequence>MIPRSMKHIQMHYLHYWFLQLMFLGLNAMENSVFEFMDHHSPSSVSSSIAPSPGDHTNSSRKYYRKAAHRLVSSYPVCVSCVLLLLLHIAKCSLYKYHTVAPADSYKLQ</sequence>
<keyword evidence="1" id="KW-0812">Transmembrane</keyword>
<reference evidence="3" key="1">
    <citation type="submission" date="2020-11" db="EMBL/GenBank/DDBJ databases">
        <authorList>
            <person name="Tran Van P."/>
        </authorList>
    </citation>
    <scope>NUCLEOTIDE SEQUENCE</scope>
</reference>
<evidence type="ECO:0000313" key="3">
    <source>
        <dbReference type="EMBL" id="CAD7196303.1"/>
    </source>
</evidence>
<feature type="signal peptide" evidence="2">
    <location>
        <begin position="1"/>
        <end position="28"/>
    </location>
</feature>
<organism evidence="3">
    <name type="scientific">Timema douglasi</name>
    <name type="common">Walking stick</name>
    <dbReference type="NCBI Taxonomy" id="61478"/>
    <lineage>
        <taxon>Eukaryota</taxon>
        <taxon>Metazoa</taxon>
        <taxon>Ecdysozoa</taxon>
        <taxon>Arthropoda</taxon>
        <taxon>Hexapoda</taxon>
        <taxon>Insecta</taxon>
        <taxon>Pterygota</taxon>
        <taxon>Neoptera</taxon>
        <taxon>Polyneoptera</taxon>
        <taxon>Phasmatodea</taxon>
        <taxon>Timematodea</taxon>
        <taxon>Timematoidea</taxon>
        <taxon>Timematidae</taxon>
        <taxon>Timema</taxon>
    </lineage>
</organism>
<feature type="chain" id="PRO_5030800615" evidence="2">
    <location>
        <begin position="29"/>
        <end position="109"/>
    </location>
</feature>
<gene>
    <name evidence="3" type="ORF">TDIB3V08_LOCUS2654</name>
</gene>